<feature type="transmembrane region" description="Helical" evidence="1">
    <location>
        <begin position="436"/>
        <end position="459"/>
    </location>
</feature>
<feature type="transmembrane region" description="Helical" evidence="1">
    <location>
        <begin position="497"/>
        <end position="519"/>
    </location>
</feature>
<dbReference type="Proteomes" id="UP000663854">
    <property type="component" value="Unassembled WGS sequence"/>
</dbReference>
<feature type="transmembrane region" description="Helical" evidence="1">
    <location>
        <begin position="262"/>
        <end position="283"/>
    </location>
</feature>
<feature type="transmembrane region" description="Helical" evidence="1">
    <location>
        <begin position="748"/>
        <end position="768"/>
    </location>
</feature>
<feature type="transmembrane region" description="Helical" evidence="1">
    <location>
        <begin position="45"/>
        <end position="67"/>
    </location>
</feature>
<proteinExistence type="predicted"/>
<dbReference type="EMBL" id="CAJNOH010000022">
    <property type="protein sequence ID" value="CAF0770928.1"/>
    <property type="molecule type" value="Genomic_DNA"/>
</dbReference>
<feature type="transmembrane region" description="Helical" evidence="1">
    <location>
        <begin position="205"/>
        <end position="225"/>
    </location>
</feature>
<feature type="transmembrane region" description="Helical" evidence="1">
    <location>
        <begin position="717"/>
        <end position="736"/>
    </location>
</feature>
<feature type="transmembrane region" description="Helical" evidence="1">
    <location>
        <begin position="352"/>
        <end position="375"/>
    </location>
</feature>
<dbReference type="AlphaFoldDB" id="A0A813QRE4"/>
<evidence type="ECO:0000313" key="2">
    <source>
        <dbReference type="EMBL" id="CAF0770928.1"/>
    </source>
</evidence>
<keyword evidence="1" id="KW-1133">Transmembrane helix</keyword>
<feature type="transmembrane region" description="Helical" evidence="1">
    <location>
        <begin position="323"/>
        <end position="346"/>
    </location>
</feature>
<keyword evidence="1" id="KW-0472">Membrane</keyword>
<feature type="transmembrane region" description="Helical" evidence="1">
    <location>
        <begin position="566"/>
        <end position="587"/>
    </location>
</feature>
<reference evidence="2" key="1">
    <citation type="submission" date="2021-02" db="EMBL/GenBank/DDBJ databases">
        <authorList>
            <person name="Nowell W R."/>
        </authorList>
    </citation>
    <scope>NUCLEOTIDE SEQUENCE</scope>
</reference>
<dbReference type="PANTHER" id="PTHR16189">
    <property type="entry name" value="TRANSMEMBRANE PROTEIN 104-RELATED"/>
    <property type="match status" value="1"/>
</dbReference>
<feature type="transmembrane region" description="Helical" evidence="1">
    <location>
        <begin position="132"/>
        <end position="158"/>
    </location>
</feature>
<name>A0A813QRE4_9BILA</name>
<keyword evidence="5" id="KW-1185">Reference proteome</keyword>
<dbReference type="EMBL" id="CAJNOL010000064">
    <property type="protein sequence ID" value="CAF0807259.1"/>
    <property type="molecule type" value="Genomic_DNA"/>
</dbReference>
<protein>
    <submittedName>
        <fullName evidence="2">Uncharacterized protein</fullName>
    </submittedName>
</protein>
<organism evidence="2 4">
    <name type="scientific">Rotaria sordida</name>
    <dbReference type="NCBI Taxonomy" id="392033"/>
    <lineage>
        <taxon>Eukaryota</taxon>
        <taxon>Metazoa</taxon>
        <taxon>Spiralia</taxon>
        <taxon>Gnathifera</taxon>
        <taxon>Rotifera</taxon>
        <taxon>Eurotatoria</taxon>
        <taxon>Bdelloidea</taxon>
        <taxon>Philodinida</taxon>
        <taxon>Philodinidae</taxon>
        <taxon>Rotaria</taxon>
    </lineage>
</organism>
<feature type="transmembrane region" description="Helical" evidence="1">
    <location>
        <begin position="471"/>
        <end position="490"/>
    </location>
</feature>
<gene>
    <name evidence="3" type="ORF">JXQ802_LOCUS4542</name>
    <name evidence="2" type="ORF">PYM288_LOCUS3102</name>
</gene>
<dbReference type="Proteomes" id="UP000663870">
    <property type="component" value="Unassembled WGS sequence"/>
</dbReference>
<feature type="transmembrane region" description="Helical" evidence="1">
    <location>
        <begin position="164"/>
        <end position="184"/>
    </location>
</feature>
<sequence length="813" mass="94243">MSFGEIFYKVVFHYSQFYFVTIATILGGGVLGLPTTLSRSGFGPFLISIFISYFVQVLLIFSFTDVLQKAYYRRIEKLKESEQEDVLIHIDTQETPTYGSHYDLVANRVGVWNIMTHCYCKKLSNRHSIYNFYIFHHIIVCVIRCVVIFLSCLSIIMFNQCLSIEIFIHFLLLLSTFDLLLIIIGETAHFWDSTVNHKSTLYSKCCLIFGIILNYFVSILFLSIHSTVSSESSLMIEICRITTEKNFFLKNFHDEKSFIPTMIVYVLFILIDLLTFSWIYISYKDIYHLKRKSLATVFFRSLVFTKFKQSERSLMVNLSLKRLLTICLFVISNMITTLPVLTMKIFNISLNIYQRIFLIYFTTLPWLDCITFLFYHETRFIKINFFSKKITSNDNYNRQHRIGRRLSSHQQIYDAETVKRCLPNLYSLGELLLPYFLPYLFTLVIIFQIIIALVGYALAGSQGFAVLFHVPYIKVIPGFCWILAFVVLLFHSFIQSIISVLTFFKCILFTITIIITLVIGSKIRNPVTDDYHAIGDSILMCTITLNGFLNIMPMMFAKVKQTREEIIGFNVSIFLGLTTCVILNILWCWSVLEIVPQQSVCLPNNFNESSRMAYNLFPESQDEGQCIYSPSLEKSAKNGEIATIPLSIILENRNSTYQYVSILIKIFIFISITASFIAYGSVLYHTIKGFVDSYWNVTFEIEAKSRGLLKYLTIQRAVRWAFSLIAFAIVFAVAFSNPKGFKIILEGVSNLLVSIEIGVFISIMICRVSSPTFNSYIIPFQLPNWFRYCRNIIPIYFIFIFIFDIYFIIQHHG</sequence>
<feature type="transmembrane region" description="Helical" evidence="1">
    <location>
        <begin position="662"/>
        <end position="684"/>
    </location>
</feature>
<feature type="transmembrane region" description="Helical" evidence="1">
    <location>
        <begin position="12"/>
        <end position="33"/>
    </location>
</feature>
<keyword evidence="1" id="KW-0812">Transmembrane</keyword>
<feature type="transmembrane region" description="Helical" evidence="1">
    <location>
        <begin position="531"/>
        <end position="554"/>
    </location>
</feature>
<evidence type="ECO:0000256" key="1">
    <source>
        <dbReference type="SAM" id="Phobius"/>
    </source>
</evidence>
<accession>A0A813QRE4</accession>
<evidence type="ECO:0000313" key="5">
    <source>
        <dbReference type="Proteomes" id="UP000663870"/>
    </source>
</evidence>
<evidence type="ECO:0000313" key="4">
    <source>
        <dbReference type="Proteomes" id="UP000663854"/>
    </source>
</evidence>
<comment type="caution">
    <text evidence="2">The sequence shown here is derived from an EMBL/GenBank/DDBJ whole genome shotgun (WGS) entry which is preliminary data.</text>
</comment>
<feature type="transmembrane region" description="Helical" evidence="1">
    <location>
        <begin position="788"/>
        <end position="809"/>
    </location>
</feature>
<dbReference type="PANTHER" id="PTHR16189:SF6">
    <property type="entry name" value="AMINO ACID TRANSPORTER TRANSMEMBRANE DOMAIN-CONTAINING PROTEIN"/>
    <property type="match status" value="1"/>
</dbReference>
<evidence type="ECO:0000313" key="3">
    <source>
        <dbReference type="EMBL" id="CAF0807259.1"/>
    </source>
</evidence>